<dbReference type="Proteomes" id="UP000572817">
    <property type="component" value="Unassembled WGS sequence"/>
</dbReference>
<evidence type="ECO:0000256" key="4">
    <source>
        <dbReference type="ARBA" id="ARBA00023128"/>
    </source>
</evidence>
<name>A0A8H4IJJ3_9PEZI</name>
<dbReference type="PANTHER" id="PTHR28163:SF1">
    <property type="entry name" value="PROTEIN PET117 HOMOLOG, MITOCHONDRIAL"/>
    <property type="match status" value="1"/>
</dbReference>
<keyword evidence="7" id="KW-1185">Reference proteome</keyword>
<evidence type="ECO:0000313" key="6">
    <source>
        <dbReference type="EMBL" id="KAF4302265.1"/>
    </source>
</evidence>
<keyword evidence="5" id="KW-1133">Transmembrane helix</keyword>
<evidence type="ECO:0008006" key="8">
    <source>
        <dbReference type="Google" id="ProtNLM"/>
    </source>
</evidence>
<protein>
    <recommendedName>
        <fullName evidence="8">Cytochrome c oxidase assembly protein</fullName>
    </recommendedName>
</protein>
<comment type="caution">
    <text evidence="6">The sequence shown here is derived from an EMBL/GenBank/DDBJ whole genome shotgun (WGS) entry which is preliminary data.</text>
</comment>
<evidence type="ECO:0000313" key="7">
    <source>
        <dbReference type="Proteomes" id="UP000572817"/>
    </source>
</evidence>
<dbReference type="GO" id="GO:0033617">
    <property type="term" value="P:mitochondrial respiratory chain complex IV assembly"/>
    <property type="evidence" value="ECO:0007669"/>
    <property type="project" value="TreeGrafter"/>
</dbReference>
<evidence type="ECO:0000256" key="1">
    <source>
        <dbReference type="ARBA" id="ARBA00004173"/>
    </source>
</evidence>
<evidence type="ECO:0000256" key="5">
    <source>
        <dbReference type="SAM" id="Phobius"/>
    </source>
</evidence>
<dbReference type="EMBL" id="WWBZ02000073">
    <property type="protein sequence ID" value="KAF4302265.1"/>
    <property type="molecule type" value="Genomic_DNA"/>
</dbReference>
<feature type="transmembrane region" description="Helical" evidence="5">
    <location>
        <begin position="7"/>
        <end position="25"/>
    </location>
</feature>
<keyword evidence="4" id="KW-0496">Mitochondrion</keyword>
<dbReference type="GO" id="GO:0005739">
    <property type="term" value="C:mitochondrion"/>
    <property type="evidence" value="ECO:0007669"/>
    <property type="project" value="UniProtKB-SubCell"/>
</dbReference>
<keyword evidence="5" id="KW-0812">Transmembrane</keyword>
<evidence type="ECO:0000256" key="2">
    <source>
        <dbReference type="ARBA" id="ARBA00008197"/>
    </source>
</evidence>
<dbReference type="InterPro" id="IPR031568">
    <property type="entry name" value="Pet117"/>
</dbReference>
<comment type="subcellular location">
    <subcellularLocation>
        <location evidence="1">Mitochondrion</location>
    </subcellularLocation>
</comment>
<gene>
    <name evidence="6" type="ORF">GTA08_BOTSDO09637</name>
</gene>
<dbReference type="Pfam" id="PF15786">
    <property type="entry name" value="PET117"/>
    <property type="match status" value="1"/>
</dbReference>
<dbReference type="OrthoDB" id="76305at2759"/>
<proteinExistence type="inferred from homology"/>
<keyword evidence="5" id="KW-0472">Membrane</keyword>
<dbReference type="AlphaFoldDB" id="A0A8H4IJJ3"/>
<organism evidence="6 7">
    <name type="scientific">Botryosphaeria dothidea</name>
    <dbReference type="NCBI Taxonomy" id="55169"/>
    <lineage>
        <taxon>Eukaryota</taxon>
        <taxon>Fungi</taxon>
        <taxon>Dikarya</taxon>
        <taxon>Ascomycota</taxon>
        <taxon>Pezizomycotina</taxon>
        <taxon>Dothideomycetes</taxon>
        <taxon>Dothideomycetes incertae sedis</taxon>
        <taxon>Botryosphaeriales</taxon>
        <taxon>Botryosphaeriaceae</taxon>
        <taxon>Botryosphaeria</taxon>
    </lineage>
</organism>
<reference evidence="6" key="1">
    <citation type="submission" date="2020-04" db="EMBL/GenBank/DDBJ databases">
        <title>Genome Assembly and Annotation of Botryosphaeria dothidea sdau 11-99, a Latent Pathogen of Apple Fruit Ring Rot in China.</title>
        <authorList>
            <person name="Yu C."/>
            <person name="Diao Y."/>
            <person name="Lu Q."/>
            <person name="Zhao J."/>
            <person name="Cui S."/>
            <person name="Peng C."/>
            <person name="He B."/>
            <person name="Liu H."/>
        </authorList>
    </citation>
    <scope>NUCLEOTIDE SEQUENCE [LARGE SCALE GENOMIC DNA]</scope>
    <source>
        <strain evidence="6">Sdau11-99</strain>
    </source>
</reference>
<dbReference type="PANTHER" id="PTHR28163">
    <property type="entry name" value="PROTEIN PET117 HOMOLOG, MITOCHONDRIAL"/>
    <property type="match status" value="1"/>
</dbReference>
<comment type="similarity">
    <text evidence="2">Belongs to the PET117 family.</text>
</comment>
<accession>A0A8H4IJJ3</accession>
<keyword evidence="3" id="KW-0809">Transit peptide</keyword>
<evidence type="ECO:0000256" key="3">
    <source>
        <dbReference type="ARBA" id="ARBA00022946"/>
    </source>
</evidence>
<sequence>MSTASKLTLLGTTAGAIGIVIMVHYQQQAEKAAMHAGVLRDLEQQKLKRERMLDFEMQKKLEEEYRKVQTVSDGRKQDIS</sequence>